<evidence type="ECO:0000313" key="1">
    <source>
        <dbReference type="EMBL" id="BAV64445.1"/>
    </source>
</evidence>
<gene>
    <name evidence="1" type="ORF">SCLO_1014050</name>
</gene>
<dbReference type="EMBL" id="AP017655">
    <property type="protein sequence ID" value="BAV64445.1"/>
    <property type="molecule type" value="Genomic_DNA"/>
</dbReference>
<dbReference type="AlphaFoldDB" id="A0A1E1F1P7"/>
<reference evidence="1 2" key="1">
    <citation type="submission" date="2016-10" db="EMBL/GenBank/DDBJ databases">
        <title>Complete Genome Sequence of the Nonylphenol-Degrading Bacterium Sphingobium cloacae JCM 10874T.</title>
        <authorList>
            <person name="Ootsuka M."/>
            <person name="Nishizawa T."/>
            <person name="Ohta H."/>
        </authorList>
    </citation>
    <scope>NUCLEOTIDE SEQUENCE [LARGE SCALE GENOMIC DNA]</scope>
    <source>
        <strain evidence="1 2">JCM 10874</strain>
    </source>
</reference>
<dbReference type="Pfam" id="PF24724">
    <property type="entry name" value="DUF7676"/>
    <property type="match status" value="1"/>
</dbReference>
<proteinExistence type="predicted"/>
<name>A0A1E1F1P7_9SPHN</name>
<dbReference type="RefSeq" id="WP_231923385.1">
    <property type="nucleotide sequence ID" value="NZ_AP017655.1"/>
</dbReference>
<sequence length="194" mass="21845">MSMIEVSGIEPHVVRDSQGREITHRWNLATDPASLRHFLTDIFSRYWNRLTYGPILAGVAYEWTCPCPPDRFEYDAGYLTIGFGGPHFHLCLGPGAMPDTPEGRERMPGEAHLFRSLDREGAPNSWGFELRDGAGRPMLSIYFDNPFLAGPDQIAAEPDFSRLTMWRDVMRRYAGAGPDMFDETGRGFVRAEAA</sequence>
<dbReference type="InterPro" id="IPR056093">
    <property type="entry name" value="DUF7676"/>
</dbReference>
<evidence type="ECO:0000313" key="2">
    <source>
        <dbReference type="Proteomes" id="UP000218272"/>
    </source>
</evidence>
<accession>A0A1E1F1P7</accession>
<keyword evidence="2" id="KW-1185">Reference proteome</keyword>
<protein>
    <submittedName>
        <fullName evidence="1">Uncharacterized protein</fullName>
    </submittedName>
</protein>
<dbReference type="KEGG" id="sclo:SCLO_1014050"/>
<organism evidence="1 2">
    <name type="scientific">Sphingobium cloacae</name>
    <dbReference type="NCBI Taxonomy" id="120107"/>
    <lineage>
        <taxon>Bacteria</taxon>
        <taxon>Pseudomonadati</taxon>
        <taxon>Pseudomonadota</taxon>
        <taxon>Alphaproteobacteria</taxon>
        <taxon>Sphingomonadales</taxon>
        <taxon>Sphingomonadaceae</taxon>
        <taxon>Sphingobium</taxon>
    </lineage>
</organism>
<dbReference type="Proteomes" id="UP000218272">
    <property type="component" value="Chromosome SCLO_1"/>
</dbReference>